<evidence type="ECO:0000256" key="10">
    <source>
        <dbReference type="ARBA" id="ARBA00023004"/>
    </source>
</evidence>
<evidence type="ECO:0000256" key="1">
    <source>
        <dbReference type="ARBA" id="ARBA00001971"/>
    </source>
</evidence>
<evidence type="ECO:0000256" key="12">
    <source>
        <dbReference type="ARBA" id="ARBA00023136"/>
    </source>
</evidence>
<organism evidence="13 14">
    <name type="scientific">Tetragonisca angustula</name>
    <dbReference type="NCBI Taxonomy" id="166442"/>
    <lineage>
        <taxon>Eukaryota</taxon>
        <taxon>Metazoa</taxon>
        <taxon>Ecdysozoa</taxon>
        <taxon>Arthropoda</taxon>
        <taxon>Hexapoda</taxon>
        <taxon>Insecta</taxon>
        <taxon>Pterygota</taxon>
        <taxon>Neoptera</taxon>
        <taxon>Endopterygota</taxon>
        <taxon>Hymenoptera</taxon>
        <taxon>Apocrita</taxon>
        <taxon>Aculeata</taxon>
        <taxon>Apoidea</taxon>
        <taxon>Anthophila</taxon>
        <taxon>Apidae</taxon>
        <taxon>Tetragonisca</taxon>
    </lineage>
</organism>
<dbReference type="EMBL" id="JAWNGG020000278">
    <property type="protein sequence ID" value="KAK9295213.1"/>
    <property type="molecule type" value="Genomic_DNA"/>
</dbReference>
<evidence type="ECO:0000256" key="5">
    <source>
        <dbReference type="ARBA" id="ARBA00022617"/>
    </source>
</evidence>
<evidence type="ECO:0000313" key="13">
    <source>
        <dbReference type="EMBL" id="KAK9295213.1"/>
    </source>
</evidence>
<comment type="caution">
    <text evidence="13">The sequence shown here is derived from an EMBL/GenBank/DDBJ whole genome shotgun (WGS) entry which is preliminary data.</text>
</comment>
<proteinExistence type="inferred from homology"/>
<dbReference type="PANTHER" id="PTHR24292:SF54">
    <property type="entry name" value="CYP9F3-RELATED"/>
    <property type="match status" value="1"/>
</dbReference>
<dbReference type="InterPro" id="IPR036396">
    <property type="entry name" value="Cyt_P450_sf"/>
</dbReference>
<keyword evidence="9" id="KW-0560">Oxidoreductase</keyword>
<accession>A0AAW0ZF52</accession>
<evidence type="ECO:0000256" key="3">
    <source>
        <dbReference type="ARBA" id="ARBA00004406"/>
    </source>
</evidence>
<sequence>MVDIKLKDRLLTAQTYIFLAAGFETSSTTMTNTLYELALNQEIQDKLRQEIREHLAKYNGELKYECIEDMEYLDKVLKDMFGFTLKKRIDDKET</sequence>
<keyword evidence="11" id="KW-0503">Monooxygenase</keyword>
<dbReference type="SUPFAM" id="SSF48264">
    <property type="entry name" value="Cytochrome P450"/>
    <property type="match status" value="1"/>
</dbReference>
<evidence type="ECO:0000256" key="7">
    <source>
        <dbReference type="ARBA" id="ARBA00022824"/>
    </source>
</evidence>
<gene>
    <name evidence="13" type="ORF">QLX08_010406</name>
</gene>
<dbReference type="GO" id="GO:0016705">
    <property type="term" value="F:oxidoreductase activity, acting on paired donors, with incorporation or reduction of molecular oxygen"/>
    <property type="evidence" value="ECO:0007669"/>
    <property type="project" value="InterPro"/>
</dbReference>
<comment type="subcellular location">
    <subcellularLocation>
        <location evidence="3">Endoplasmic reticulum membrane</location>
        <topology evidence="3">Peripheral membrane protein</topology>
    </subcellularLocation>
    <subcellularLocation>
        <location evidence="2">Microsome membrane</location>
        <topology evidence="2">Peripheral membrane protein</topology>
    </subcellularLocation>
</comment>
<comment type="cofactor">
    <cofactor evidence="1">
        <name>heme</name>
        <dbReference type="ChEBI" id="CHEBI:30413"/>
    </cofactor>
</comment>
<dbReference type="Pfam" id="PF00067">
    <property type="entry name" value="p450"/>
    <property type="match status" value="1"/>
</dbReference>
<keyword evidence="14" id="KW-1185">Reference proteome</keyword>
<evidence type="ECO:0000256" key="9">
    <source>
        <dbReference type="ARBA" id="ARBA00023002"/>
    </source>
</evidence>
<dbReference type="InterPro" id="IPR050476">
    <property type="entry name" value="Insect_CytP450_Detox"/>
</dbReference>
<dbReference type="GO" id="GO:0005789">
    <property type="term" value="C:endoplasmic reticulum membrane"/>
    <property type="evidence" value="ECO:0007669"/>
    <property type="project" value="UniProtKB-SubCell"/>
</dbReference>
<keyword evidence="7" id="KW-0256">Endoplasmic reticulum</keyword>
<name>A0AAW0ZF52_9HYME</name>
<dbReference type="GO" id="GO:0005506">
    <property type="term" value="F:iron ion binding"/>
    <property type="evidence" value="ECO:0007669"/>
    <property type="project" value="InterPro"/>
</dbReference>
<dbReference type="GO" id="GO:0004497">
    <property type="term" value="F:monooxygenase activity"/>
    <property type="evidence" value="ECO:0007669"/>
    <property type="project" value="UniProtKB-KW"/>
</dbReference>
<evidence type="ECO:0000256" key="6">
    <source>
        <dbReference type="ARBA" id="ARBA00022723"/>
    </source>
</evidence>
<reference evidence="13 14" key="1">
    <citation type="submission" date="2024-05" db="EMBL/GenBank/DDBJ databases">
        <title>The nuclear and mitochondrial genome assemblies of Tetragonisca angustula (Apidae: Meliponini), a tiny yet remarkable pollinator in the Neotropics.</title>
        <authorList>
            <person name="Ferrari R."/>
            <person name="Ricardo P.C."/>
            <person name="Dias F.C."/>
            <person name="Araujo N.S."/>
            <person name="Soares D.O."/>
            <person name="Zhou Q.-S."/>
            <person name="Zhu C.-D."/>
            <person name="Coutinho L."/>
            <person name="Airas M.C."/>
            <person name="Batista T.M."/>
        </authorList>
    </citation>
    <scope>NUCLEOTIDE SEQUENCE [LARGE SCALE GENOMIC DNA]</scope>
    <source>
        <strain evidence="13">ASF017062</strain>
        <tissue evidence="13">Abdomen</tissue>
    </source>
</reference>
<keyword evidence="6" id="KW-0479">Metal-binding</keyword>
<dbReference type="InterPro" id="IPR001128">
    <property type="entry name" value="Cyt_P450"/>
</dbReference>
<dbReference type="Gene3D" id="1.10.630.10">
    <property type="entry name" value="Cytochrome P450"/>
    <property type="match status" value="1"/>
</dbReference>
<evidence type="ECO:0000256" key="8">
    <source>
        <dbReference type="ARBA" id="ARBA00022848"/>
    </source>
</evidence>
<evidence type="ECO:0000256" key="11">
    <source>
        <dbReference type="ARBA" id="ARBA00023033"/>
    </source>
</evidence>
<evidence type="ECO:0000256" key="4">
    <source>
        <dbReference type="ARBA" id="ARBA00010617"/>
    </source>
</evidence>
<keyword evidence="12" id="KW-0472">Membrane</keyword>
<evidence type="ECO:0000256" key="2">
    <source>
        <dbReference type="ARBA" id="ARBA00004174"/>
    </source>
</evidence>
<keyword evidence="8" id="KW-0492">Microsome</keyword>
<dbReference type="AlphaFoldDB" id="A0AAW0ZF52"/>
<dbReference type="PANTHER" id="PTHR24292">
    <property type="entry name" value="CYTOCHROME P450"/>
    <property type="match status" value="1"/>
</dbReference>
<evidence type="ECO:0000313" key="14">
    <source>
        <dbReference type="Proteomes" id="UP001432146"/>
    </source>
</evidence>
<protein>
    <recommendedName>
        <fullName evidence="15">Cytochrome P450</fullName>
    </recommendedName>
</protein>
<dbReference type="GO" id="GO:0020037">
    <property type="term" value="F:heme binding"/>
    <property type="evidence" value="ECO:0007669"/>
    <property type="project" value="InterPro"/>
</dbReference>
<keyword evidence="10" id="KW-0408">Iron</keyword>
<dbReference type="Proteomes" id="UP001432146">
    <property type="component" value="Unassembled WGS sequence"/>
</dbReference>
<keyword evidence="5" id="KW-0349">Heme</keyword>
<evidence type="ECO:0008006" key="15">
    <source>
        <dbReference type="Google" id="ProtNLM"/>
    </source>
</evidence>
<comment type="similarity">
    <text evidence="4">Belongs to the cytochrome P450 family.</text>
</comment>